<dbReference type="FunCoup" id="G3VRT6">
    <property type="interactions" value="321"/>
</dbReference>
<keyword evidence="5" id="KW-1185">Reference proteome</keyword>
<accession>G3VRT6</accession>
<proteinExistence type="predicted"/>
<name>G3VRT6_SARHA</name>
<dbReference type="InterPro" id="IPR001611">
    <property type="entry name" value="Leu-rich_rpt"/>
</dbReference>
<organism evidence="4 5">
    <name type="scientific">Sarcophilus harrisii</name>
    <name type="common">Tasmanian devil</name>
    <name type="synonym">Sarcophilus laniarius</name>
    <dbReference type="NCBI Taxonomy" id="9305"/>
    <lineage>
        <taxon>Eukaryota</taxon>
        <taxon>Metazoa</taxon>
        <taxon>Chordata</taxon>
        <taxon>Craniata</taxon>
        <taxon>Vertebrata</taxon>
        <taxon>Euteleostomi</taxon>
        <taxon>Mammalia</taxon>
        <taxon>Metatheria</taxon>
        <taxon>Dasyuromorphia</taxon>
        <taxon>Dasyuridae</taxon>
        <taxon>Sarcophilus</taxon>
    </lineage>
</organism>
<dbReference type="eggNOG" id="KOG0619">
    <property type="taxonomic scope" value="Eukaryota"/>
</dbReference>
<protein>
    <submittedName>
        <fullName evidence="4">Leucine rich repeat containing 57</fullName>
    </submittedName>
</protein>
<dbReference type="AlphaFoldDB" id="G3VRT6"/>
<dbReference type="InterPro" id="IPR003591">
    <property type="entry name" value="Leu-rich_rpt_typical-subtyp"/>
</dbReference>
<dbReference type="Ensembl" id="ENSSHAT00000005945.2">
    <property type="protein sequence ID" value="ENSSHAP00000005891.2"/>
    <property type="gene ID" value="ENSSHAG00000005138.2"/>
</dbReference>
<dbReference type="Proteomes" id="UP000007648">
    <property type="component" value="Unassembled WGS sequence"/>
</dbReference>
<reference evidence="4 5" key="1">
    <citation type="journal article" date="2011" name="Proc. Natl. Acad. Sci. U.S.A.">
        <title>Genetic diversity and population structure of the endangered marsupial Sarcophilus harrisii (Tasmanian devil).</title>
        <authorList>
            <person name="Miller W."/>
            <person name="Hayes V.M."/>
            <person name="Ratan A."/>
            <person name="Petersen D.C."/>
            <person name="Wittekindt N.E."/>
            <person name="Miller J."/>
            <person name="Walenz B."/>
            <person name="Knight J."/>
            <person name="Qi J."/>
            <person name="Zhao F."/>
            <person name="Wang Q."/>
            <person name="Bedoya-Reina O.C."/>
            <person name="Katiyar N."/>
            <person name="Tomsho L.P."/>
            <person name="Kasson L.M."/>
            <person name="Hardie R.A."/>
            <person name="Woodbridge P."/>
            <person name="Tindall E.A."/>
            <person name="Bertelsen M.F."/>
            <person name="Dixon D."/>
            <person name="Pyecroft S."/>
            <person name="Helgen K.M."/>
            <person name="Lesk A.M."/>
            <person name="Pringle T.H."/>
            <person name="Patterson N."/>
            <person name="Zhang Y."/>
            <person name="Kreiss A."/>
            <person name="Woods G.M."/>
            <person name="Jones M.E."/>
            <person name="Schuster S.C."/>
        </authorList>
    </citation>
    <scope>NUCLEOTIDE SEQUENCE [LARGE SCALE GENOMIC DNA]</scope>
</reference>
<reference evidence="4" key="3">
    <citation type="submission" date="2025-09" db="UniProtKB">
        <authorList>
            <consortium name="Ensembl"/>
        </authorList>
    </citation>
    <scope>IDENTIFICATION</scope>
</reference>
<evidence type="ECO:0000256" key="2">
    <source>
        <dbReference type="ARBA" id="ARBA00022737"/>
    </source>
</evidence>
<dbReference type="PANTHER" id="PTHR48051">
    <property type="match status" value="1"/>
</dbReference>
<keyword evidence="2" id="KW-0677">Repeat</keyword>
<evidence type="ECO:0000313" key="5">
    <source>
        <dbReference type="Proteomes" id="UP000007648"/>
    </source>
</evidence>
<dbReference type="FunFam" id="3.80.10.10:FF:000230">
    <property type="entry name" value="Leucine-rich repeat-containing protein 57"/>
    <property type="match status" value="1"/>
</dbReference>
<evidence type="ECO:0000256" key="1">
    <source>
        <dbReference type="ARBA" id="ARBA00022614"/>
    </source>
</evidence>
<evidence type="ECO:0000256" key="3">
    <source>
        <dbReference type="SAM" id="MobiDB-lite"/>
    </source>
</evidence>
<dbReference type="SUPFAM" id="SSF52058">
    <property type="entry name" value="L domain-like"/>
    <property type="match status" value="1"/>
</dbReference>
<dbReference type="GO" id="GO:0005737">
    <property type="term" value="C:cytoplasm"/>
    <property type="evidence" value="ECO:0007669"/>
    <property type="project" value="TreeGrafter"/>
</dbReference>
<dbReference type="Pfam" id="PF13855">
    <property type="entry name" value="LRR_8"/>
    <property type="match status" value="1"/>
</dbReference>
<dbReference type="PANTHER" id="PTHR48051:SF39">
    <property type="entry name" value="P53-INDUCED DEATH DOMAIN PROTEIN 1"/>
    <property type="match status" value="1"/>
</dbReference>
<feature type="region of interest" description="Disordered" evidence="3">
    <location>
        <begin position="1"/>
        <end position="129"/>
    </location>
</feature>
<dbReference type="InterPro" id="IPR032675">
    <property type="entry name" value="LRR_dom_sf"/>
</dbReference>
<sequence length="294" mass="32109">RHRAFPGRAGVPPPALGRGPRRHRAERPEWPGRRSPGAVGRLSAEVGAAAEGGRTQLAGGRAGWTFLKGKPPIPPAAGADRSGFSRRVSRTGPAGRLQYLRDGEQRPPRPPGNGAEDGRVSAQGPRSDGAVLPEELCKLTKLETLHLNNNHLTQLPAAFGQLSALKSLSLSGNRLRAIPSQLCSLRHLDVVDLSKNQIQSIPDTIGELQAIELNLNQNQISQISPQISRCPRLKVLRMEENCLELSMLPRSILSNSQIALLAVEGNLFEIKKLRELEGYEKYMERFTATKKKFA</sequence>
<keyword evidence="1" id="KW-0433">Leucine-rich repeat</keyword>
<gene>
    <name evidence="4" type="primary">LRRC57</name>
</gene>
<dbReference type="STRING" id="9305.ENSSHAP00000005891"/>
<dbReference type="Gene3D" id="3.80.10.10">
    <property type="entry name" value="Ribonuclease Inhibitor"/>
    <property type="match status" value="2"/>
</dbReference>
<dbReference type="InterPro" id="IPR050216">
    <property type="entry name" value="LRR_domain-containing"/>
</dbReference>
<dbReference type="InParanoid" id="G3VRT6"/>
<dbReference type="SMART" id="SM00369">
    <property type="entry name" value="LRR_TYP"/>
    <property type="match status" value="4"/>
</dbReference>
<evidence type="ECO:0000313" key="4">
    <source>
        <dbReference type="Ensembl" id="ENSSHAP00000005891.2"/>
    </source>
</evidence>
<reference evidence="4" key="2">
    <citation type="submission" date="2025-08" db="UniProtKB">
        <authorList>
            <consortium name="Ensembl"/>
        </authorList>
    </citation>
    <scope>IDENTIFICATION</scope>
</reference>
<dbReference type="PROSITE" id="PS51450">
    <property type="entry name" value="LRR"/>
    <property type="match status" value="3"/>
</dbReference>
<dbReference type="GeneTree" id="ENSGT00940000157393"/>